<organism evidence="1 2">
    <name type="scientific">Yersinia massiliensis</name>
    <dbReference type="NCBI Taxonomy" id="419257"/>
    <lineage>
        <taxon>Bacteria</taxon>
        <taxon>Pseudomonadati</taxon>
        <taxon>Pseudomonadota</taxon>
        <taxon>Gammaproteobacteria</taxon>
        <taxon>Enterobacterales</taxon>
        <taxon>Yersiniaceae</taxon>
        <taxon>Yersinia</taxon>
    </lineage>
</organism>
<evidence type="ECO:0000313" key="2">
    <source>
        <dbReference type="Proteomes" id="UP000698240"/>
    </source>
</evidence>
<proteinExistence type="predicted"/>
<evidence type="ECO:0000313" key="1">
    <source>
        <dbReference type="EMBL" id="NIL26887.1"/>
    </source>
</evidence>
<sequence length="169" mass="19478">MNIHNFKKNITRNKRRGMYFKDIILPLALALLGILGTLGGVLITNYQNSVNEKESRLYEYQTKIIEQRIILIDRAAKIFGKSPGLQDIWNEHLNMIKKGKVDQLIVDKLTDAQGEFQSIIYLSSIYFGPKTQQALKDFDENPGPWWTKPKNKQDNFVSSMALEINYGIK</sequence>
<gene>
    <name evidence="1" type="ORF">HB980_10050</name>
</gene>
<dbReference type="AlphaFoldDB" id="A0AA91B7C3"/>
<reference evidence="1" key="1">
    <citation type="submission" date="2020-03" db="EMBL/GenBank/DDBJ databases">
        <authorList>
            <person name="Kislichkina A."/>
            <person name="Dentovskaya S."/>
            <person name="Shaikhutdinov R."/>
            <person name="Ivanov S."/>
            <person name="Sizova A."/>
            <person name="Solomentsev V."/>
            <person name="Bogun A."/>
        </authorList>
    </citation>
    <scope>NUCLEOTIDE SEQUENCE</scope>
    <source>
        <strain evidence="1">SCPM-O-B-8025</strain>
    </source>
</reference>
<dbReference type="Proteomes" id="UP000698240">
    <property type="component" value="Unassembled WGS sequence"/>
</dbReference>
<name>A0AA91B7C3_9GAMM</name>
<accession>A0AA91B7C3</accession>
<protein>
    <submittedName>
        <fullName evidence="1">Uncharacterized protein</fullName>
    </submittedName>
</protein>
<dbReference type="EMBL" id="JAASAN010000003">
    <property type="protein sequence ID" value="NIL26887.1"/>
    <property type="molecule type" value="Genomic_DNA"/>
</dbReference>
<dbReference type="RefSeq" id="WP_167311331.1">
    <property type="nucleotide sequence ID" value="NZ_JAASAN010000003.1"/>
</dbReference>
<comment type="caution">
    <text evidence="1">The sequence shown here is derived from an EMBL/GenBank/DDBJ whole genome shotgun (WGS) entry which is preliminary data.</text>
</comment>